<feature type="region of interest" description="Disordered" evidence="3">
    <location>
        <begin position="157"/>
        <end position="190"/>
    </location>
</feature>
<dbReference type="InterPro" id="IPR000591">
    <property type="entry name" value="DEP_dom"/>
</dbReference>
<dbReference type="Pfam" id="PF00610">
    <property type="entry name" value="DEP"/>
    <property type="match status" value="1"/>
</dbReference>
<evidence type="ECO:0000313" key="7">
    <source>
        <dbReference type="Proteomes" id="UP000079169"/>
    </source>
</evidence>
<dbReference type="PROSITE" id="PS50042">
    <property type="entry name" value="CNMP_BINDING_3"/>
    <property type="match status" value="4"/>
</dbReference>
<dbReference type="InterPro" id="IPR023578">
    <property type="entry name" value="Ras_GEF_dom_sf"/>
</dbReference>
<dbReference type="InterPro" id="IPR036964">
    <property type="entry name" value="RASGEF_cat_dom_sf"/>
</dbReference>
<evidence type="ECO:0000313" key="8">
    <source>
        <dbReference type="RefSeq" id="XP_026683352.1"/>
    </source>
</evidence>
<dbReference type="InterPro" id="IPR018490">
    <property type="entry name" value="cNMP-bd_dom_sf"/>
</dbReference>
<proteinExistence type="predicted"/>
<dbReference type="RefSeq" id="XP_026683352.1">
    <property type="nucleotide sequence ID" value="XM_026827551.1"/>
</dbReference>
<name>A0A3Q0J4D1_DIACI</name>
<feature type="domain" description="Cyclic nucleotide-binding" evidence="5">
    <location>
        <begin position="1"/>
        <end position="20"/>
    </location>
</feature>
<feature type="non-terminal residue" evidence="8">
    <location>
        <position position="1"/>
    </location>
</feature>
<keyword evidence="7" id="KW-1185">Reference proteome</keyword>
<dbReference type="InterPro" id="IPR036390">
    <property type="entry name" value="WH_DNA-bd_sf"/>
</dbReference>
<dbReference type="Pfam" id="PF00027">
    <property type="entry name" value="cNMP_binding"/>
    <property type="match status" value="2"/>
</dbReference>
<dbReference type="SMART" id="SM00049">
    <property type="entry name" value="DEP"/>
    <property type="match status" value="1"/>
</dbReference>
<dbReference type="GO" id="GO:0005886">
    <property type="term" value="C:plasma membrane"/>
    <property type="evidence" value="ECO:0007669"/>
    <property type="project" value="TreeGrafter"/>
</dbReference>
<dbReference type="SUPFAM" id="SSF51206">
    <property type="entry name" value="cAMP-binding domain-like"/>
    <property type="match status" value="3"/>
</dbReference>
<dbReference type="InterPro" id="IPR036388">
    <property type="entry name" value="WH-like_DNA-bd_sf"/>
</dbReference>
<dbReference type="PANTHER" id="PTHR23113:SF327">
    <property type="entry name" value="EXCHANGE PROTEIN DIRECTLY ACTIVATED BY CAMP, ISOFORM E"/>
    <property type="match status" value="1"/>
</dbReference>
<keyword evidence="1 2" id="KW-0344">Guanine-nucleotide releasing factor</keyword>
<protein>
    <submittedName>
        <fullName evidence="8">Rap guanine nucleotide exchange factor 4-like</fullName>
    </submittedName>
</protein>
<dbReference type="CDD" id="cd00155">
    <property type="entry name" value="RasGEF"/>
    <property type="match status" value="1"/>
</dbReference>
<dbReference type="Gene3D" id="2.60.120.10">
    <property type="entry name" value="Jelly Rolls"/>
    <property type="match status" value="3"/>
</dbReference>
<dbReference type="Gene3D" id="1.10.10.10">
    <property type="entry name" value="Winged helix-like DNA-binding domain superfamily/Winged helix DNA-binding domain"/>
    <property type="match status" value="1"/>
</dbReference>
<dbReference type="PANTHER" id="PTHR23113">
    <property type="entry name" value="GUANINE NUCLEOTIDE EXCHANGE FACTOR"/>
    <property type="match status" value="1"/>
</dbReference>
<evidence type="ECO:0000256" key="2">
    <source>
        <dbReference type="PROSITE-ProRule" id="PRU00168"/>
    </source>
</evidence>
<dbReference type="GeneID" id="103514638"/>
<dbReference type="InterPro" id="IPR019804">
    <property type="entry name" value="Ras_G-nucl-exch_fac_CS"/>
</dbReference>
<dbReference type="STRING" id="121845.A0A3Q0J4D1"/>
<dbReference type="Pfam" id="PF00617">
    <property type="entry name" value="RasGEF"/>
    <property type="match status" value="1"/>
</dbReference>
<dbReference type="SMART" id="SM00147">
    <property type="entry name" value="RasGEF"/>
    <property type="match status" value="1"/>
</dbReference>
<dbReference type="PROSITE" id="PS00720">
    <property type="entry name" value="RASGEF"/>
    <property type="match status" value="1"/>
</dbReference>
<dbReference type="CDD" id="cd00038">
    <property type="entry name" value="CAP_ED"/>
    <property type="match status" value="3"/>
</dbReference>
<dbReference type="SMART" id="SM00100">
    <property type="entry name" value="cNMP"/>
    <property type="match status" value="2"/>
</dbReference>
<evidence type="ECO:0000256" key="3">
    <source>
        <dbReference type="SAM" id="MobiDB-lite"/>
    </source>
</evidence>
<feature type="domain" description="Ras-GEF" evidence="4">
    <location>
        <begin position="457"/>
        <end position="692"/>
    </location>
</feature>
<feature type="domain" description="DEP" evidence="6">
    <location>
        <begin position="210"/>
        <end position="287"/>
    </location>
</feature>
<dbReference type="PROSITE" id="PS50009">
    <property type="entry name" value="RASGEF_CAT"/>
    <property type="match status" value="1"/>
</dbReference>
<accession>A0A3Q0J4D1</accession>
<evidence type="ECO:0000259" key="5">
    <source>
        <dbReference type="PROSITE" id="PS50042"/>
    </source>
</evidence>
<feature type="compositionally biased region" description="Polar residues" evidence="3">
    <location>
        <begin position="162"/>
        <end position="180"/>
    </location>
</feature>
<dbReference type="Proteomes" id="UP000079169">
    <property type="component" value="Unplaced"/>
</dbReference>
<organism evidence="7 8">
    <name type="scientific">Diaphorina citri</name>
    <name type="common">Asian citrus psyllid</name>
    <dbReference type="NCBI Taxonomy" id="121845"/>
    <lineage>
        <taxon>Eukaryota</taxon>
        <taxon>Metazoa</taxon>
        <taxon>Ecdysozoa</taxon>
        <taxon>Arthropoda</taxon>
        <taxon>Hexapoda</taxon>
        <taxon>Insecta</taxon>
        <taxon>Pterygota</taxon>
        <taxon>Neoptera</taxon>
        <taxon>Paraneoptera</taxon>
        <taxon>Hemiptera</taxon>
        <taxon>Sternorrhyncha</taxon>
        <taxon>Psylloidea</taxon>
        <taxon>Psyllidae</taxon>
        <taxon>Diaphorininae</taxon>
        <taxon>Diaphorina</taxon>
    </lineage>
</organism>
<dbReference type="InterPro" id="IPR000595">
    <property type="entry name" value="cNMP-bd_dom"/>
</dbReference>
<dbReference type="Gene3D" id="1.10.8.1240">
    <property type="match status" value="1"/>
</dbReference>
<reference evidence="8" key="1">
    <citation type="submission" date="2025-08" db="UniProtKB">
        <authorList>
            <consortium name="RefSeq"/>
        </authorList>
    </citation>
    <scope>IDENTIFICATION</scope>
</reference>
<dbReference type="InterPro" id="IPR008937">
    <property type="entry name" value="Ras-like_GEF"/>
</dbReference>
<dbReference type="SUPFAM" id="SSF48366">
    <property type="entry name" value="Ras GEF"/>
    <property type="match status" value="1"/>
</dbReference>
<dbReference type="PROSITE" id="PS50186">
    <property type="entry name" value="DEP"/>
    <property type="match status" value="1"/>
</dbReference>
<evidence type="ECO:0000256" key="1">
    <source>
        <dbReference type="ARBA" id="ARBA00022658"/>
    </source>
</evidence>
<dbReference type="Gene3D" id="1.10.840.10">
    <property type="entry name" value="Ras guanine-nucleotide exchange factors catalytic domain"/>
    <property type="match status" value="1"/>
</dbReference>
<dbReference type="InterPro" id="IPR001895">
    <property type="entry name" value="RASGEF_cat_dom"/>
</dbReference>
<feature type="domain" description="Cyclic nucleotide-binding" evidence="5">
    <location>
        <begin position="352"/>
        <end position="428"/>
    </location>
</feature>
<dbReference type="GO" id="GO:0007265">
    <property type="term" value="P:Ras protein signal transduction"/>
    <property type="evidence" value="ECO:0007669"/>
    <property type="project" value="TreeGrafter"/>
</dbReference>
<dbReference type="PaxDb" id="121845-A0A3Q0J4D1"/>
<sequence length="694" mass="78413">LNQNDSGSSWYIVLGGSLEVRLITTNTQTTQTNTIEKASVYLKRYASSRDDIFLNQNDSGSSWYIVLGGSLEVRLITTNTQTTQTNTIEKTIITLTYLGVGATFTETLLGDLPRGAHIITKTTCELLRIQYRDFVEIKERNKDVISELQMNTKIKNGFEPTISKSSPSMPTQARRTSTPDCPNPAEPIVESPSVPMARAGWVLRTLLLNDESGTLRDRKTSGGRTIARRCASGSELVDWLMSLAPSLAVSRQITTGMWQALLEEGVIYHVNGEQAFRDKCILYNFWQDKEGSSSQATAQDIAEAEEHLEEALLALARRAPDAILRYILRKQPLDRTSEDLEQIYEELLHLKPLHHLSNSVRRELAGVVMFEAHPRKGEILFHQGDEGKSWYIIIQGSVDVVIYGKGCVTSLYAGEDFGKLALVNNAPRKYSYVFHQGDEGKSWYIIIQGSVDVVIYGKGCVTSLYAGEDFGKLALVNNAPRYKFRGPNRFQQITANLDVFLRRFNEIQYWVITEILLVTSLNKRVQILRKMIKLAAYCKEYRNINALFAVLMGLSNVAVSRLSLTWDKLPSKSKKTYTELEALIDPSKNHRAYRQAVSKLQSPVIPFMPLLLKDLAFTHDGNKTVVDGLVNFEKMHMFAQTLRTLRYCRTRHLVLDPPTPKCESEVKSYVSCLRAMDNQRILTSMSQKLEPRRS</sequence>
<evidence type="ECO:0000259" key="6">
    <source>
        <dbReference type="PROSITE" id="PS50186"/>
    </source>
</evidence>
<dbReference type="GO" id="GO:0005085">
    <property type="term" value="F:guanyl-nucleotide exchange factor activity"/>
    <property type="evidence" value="ECO:0007669"/>
    <property type="project" value="UniProtKB-KW"/>
</dbReference>
<gene>
    <name evidence="8" type="primary">LOC103514638</name>
</gene>
<feature type="domain" description="Cyclic nucleotide-binding" evidence="5">
    <location>
        <begin position="431"/>
        <end position="481"/>
    </location>
</feature>
<dbReference type="InterPro" id="IPR014710">
    <property type="entry name" value="RmlC-like_jellyroll"/>
</dbReference>
<dbReference type="SUPFAM" id="SSF46785">
    <property type="entry name" value="Winged helix' DNA-binding domain"/>
    <property type="match status" value="1"/>
</dbReference>
<evidence type="ECO:0000259" key="4">
    <source>
        <dbReference type="PROSITE" id="PS50009"/>
    </source>
</evidence>
<dbReference type="AlphaFoldDB" id="A0A3Q0J4D1"/>
<feature type="domain" description="Cyclic nucleotide-binding" evidence="5">
    <location>
        <begin position="39"/>
        <end position="137"/>
    </location>
</feature>
<dbReference type="KEGG" id="dci:103514638"/>